<dbReference type="CDD" id="cd05016">
    <property type="entry name" value="SIS_PGI_2"/>
    <property type="match status" value="1"/>
</dbReference>
<evidence type="ECO:0000256" key="4">
    <source>
        <dbReference type="ARBA" id="ARBA00023152"/>
    </source>
</evidence>
<name>A0A090AD44_9GAMM</name>
<evidence type="ECO:0000256" key="1">
    <source>
        <dbReference type="ARBA" id="ARBA00004926"/>
    </source>
</evidence>
<dbReference type="AlphaFoldDB" id="A0A090AD44"/>
<protein>
    <recommendedName>
        <fullName evidence="7">Glucose-6-phosphate isomerase</fullName>
        <shortName evidence="7">GPI</shortName>
        <ecNumber evidence="7">5.3.1.9</ecNumber>
    </recommendedName>
    <alternativeName>
        <fullName evidence="7">Phosphoglucose isomerase</fullName>
        <shortName evidence="7">PGI</shortName>
    </alternativeName>
    <alternativeName>
        <fullName evidence="7">Phosphohexose isomerase</fullName>
        <shortName evidence="7">PHI</shortName>
    </alternativeName>
</protein>
<dbReference type="InterPro" id="IPR035476">
    <property type="entry name" value="SIS_PGI_1"/>
</dbReference>
<evidence type="ECO:0000256" key="2">
    <source>
        <dbReference type="ARBA" id="ARBA00006604"/>
    </source>
</evidence>
<dbReference type="PRINTS" id="PR00662">
    <property type="entry name" value="G6PISOMERASE"/>
</dbReference>
<dbReference type="GO" id="GO:0048029">
    <property type="term" value="F:monosaccharide binding"/>
    <property type="evidence" value="ECO:0007669"/>
    <property type="project" value="TreeGrafter"/>
</dbReference>
<proteinExistence type="inferred from homology"/>
<dbReference type="PROSITE" id="PS51463">
    <property type="entry name" value="P_GLUCOSE_ISOMERASE_3"/>
    <property type="match status" value="1"/>
</dbReference>
<comment type="subcellular location">
    <subcellularLocation>
        <location evidence="7">Cytoplasm</location>
    </subcellularLocation>
</comment>
<evidence type="ECO:0000256" key="8">
    <source>
        <dbReference type="RuleBase" id="RU000612"/>
    </source>
</evidence>
<dbReference type="STRING" id="40754.THII_1441"/>
<dbReference type="Proteomes" id="UP000031623">
    <property type="component" value="Chromosome"/>
</dbReference>
<dbReference type="EMBL" id="AP014633">
    <property type="protein sequence ID" value="BAP55738.1"/>
    <property type="molecule type" value="Genomic_DNA"/>
</dbReference>
<keyword evidence="4 7" id="KW-0324">Glycolysis</keyword>
<dbReference type="GO" id="GO:0004347">
    <property type="term" value="F:glucose-6-phosphate isomerase activity"/>
    <property type="evidence" value="ECO:0007669"/>
    <property type="project" value="UniProtKB-UniRule"/>
</dbReference>
<feature type="active site" description="Proton donor" evidence="7">
    <location>
        <position position="354"/>
    </location>
</feature>
<dbReference type="OrthoDB" id="140919at2"/>
<dbReference type="SUPFAM" id="SSF53697">
    <property type="entry name" value="SIS domain"/>
    <property type="match status" value="1"/>
</dbReference>
<dbReference type="GO" id="GO:0005829">
    <property type="term" value="C:cytosol"/>
    <property type="evidence" value="ECO:0007669"/>
    <property type="project" value="TreeGrafter"/>
</dbReference>
<evidence type="ECO:0000313" key="10">
    <source>
        <dbReference type="Proteomes" id="UP000031623"/>
    </source>
</evidence>
<dbReference type="UniPathway" id="UPA00138"/>
<keyword evidence="3 7" id="KW-0312">Gluconeogenesis</keyword>
<dbReference type="UniPathway" id="UPA00109">
    <property type="reaction ID" value="UER00181"/>
</dbReference>
<dbReference type="InterPro" id="IPR035482">
    <property type="entry name" value="SIS_PGI_2"/>
</dbReference>
<dbReference type="EC" id="5.3.1.9" evidence="7"/>
<comment type="function">
    <text evidence="7">Catalyzes the reversible isomerization of glucose-6-phosphate to fructose-6-phosphate.</text>
</comment>
<dbReference type="NCBIfam" id="NF001211">
    <property type="entry name" value="PRK00179.1"/>
    <property type="match status" value="1"/>
</dbReference>
<dbReference type="CDD" id="cd05015">
    <property type="entry name" value="SIS_PGI_1"/>
    <property type="match status" value="1"/>
</dbReference>
<dbReference type="GO" id="GO:0097367">
    <property type="term" value="F:carbohydrate derivative binding"/>
    <property type="evidence" value="ECO:0007669"/>
    <property type="project" value="InterPro"/>
</dbReference>
<feature type="active site" evidence="7">
    <location>
        <position position="385"/>
    </location>
</feature>
<gene>
    <name evidence="7" type="primary">pgi</name>
    <name evidence="9" type="ORF">THII_1441</name>
</gene>
<dbReference type="InterPro" id="IPR018189">
    <property type="entry name" value="Phosphoglucose_isomerase_CS"/>
</dbReference>
<organism evidence="9 10">
    <name type="scientific">Thioploca ingrica</name>
    <dbReference type="NCBI Taxonomy" id="40754"/>
    <lineage>
        <taxon>Bacteria</taxon>
        <taxon>Pseudomonadati</taxon>
        <taxon>Pseudomonadota</taxon>
        <taxon>Gammaproteobacteria</taxon>
        <taxon>Thiotrichales</taxon>
        <taxon>Thiotrichaceae</taxon>
        <taxon>Thioploca</taxon>
    </lineage>
</organism>
<comment type="pathway">
    <text evidence="1 7 8">Carbohydrate degradation; glycolysis; D-glyceraldehyde 3-phosphate and glycerone phosphate from D-glucose: step 2/4.</text>
</comment>
<comment type="similarity">
    <text evidence="2 7 8">Belongs to the GPI family.</text>
</comment>
<dbReference type="Pfam" id="PF00342">
    <property type="entry name" value="PGI"/>
    <property type="match status" value="1"/>
</dbReference>
<dbReference type="PANTHER" id="PTHR11469">
    <property type="entry name" value="GLUCOSE-6-PHOSPHATE ISOMERASE"/>
    <property type="match status" value="1"/>
</dbReference>
<dbReference type="GO" id="GO:0006096">
    <property type="term" value="P:glycolytic process"/>
    <property type="evidence" value="ECO:0007669"/>
    <property type="project" value="UniProtKB-UniRule"/>
</dbReference>
<dbReference type="HOGENOM" id="CLU_017947_3_1_6"/>
<dbReference type="PROSITE" id="PS00174">
    <property type="entry name" value="P_GLUCOSE_ISOMERASE_2"/>
    <property type="match status" value="1"/>
</dbReference>
<dbReference type="PANTHER" id="PTHR11469:SF1">
    <property type="entry name" value="GLUCOSE-6-PHOSPHATE ISOMERASE"/>
    <property type="match status" value="1"/>
</dbReference>
<keyword evidence="7" id="KW-0963">Cytoplasm</keyword>
<sequence>MNTLISQSAAWAALKTHQQYLATVHLRDLFALDNQRFERFSVETCGLLLDYSKNRLTQETLTLLQQLAQAAQLSEWIRQLFQGDPINNTEERAALHIALRNRSNLPIRVAGQDVMPQVNAVLAKMHQFSDSIREGEWRGYTGKPIKSIVNIGIGGSDLGPAMVTRALKAYHHPRLRAYFVSNVDGTHLGETLAELDPETTLFIVSSKTFTTQETLLNANSARTWLINQLGNDKAVAKHFVAVSTAQQKVTEFGIDPTNMFEFWDWVGGRYSLWSAIGLPIVIMIGMDNFAALLAGAHDLDNHFATAPWERNLPVLMGLIEIWYSSFFGATSQAVLPYDYTLELFPAYLQQLAMESLGKRVTRSGNTVNYPTAPIIWGTLGNNGQHAFYQLLHQGTHLIPTDFIIAIESQYNELGHQNAVLSNVLAQSHALMKGRNAEETRLALNQIGIAAEKVNQQLPHRVFPGNQPSNLLVYHQLTPKILGTLIAAYEHKVFVESVCWGINPFDQWGVELGKQVANLLLPELTQEQSSYGYDGSTDSLLNYIKTHRLAS</sequence>
<dbReference type="FunFam" id="3.40.50.10490:FF:000004">
    <property type="entry name" value="Glucose-6-phosphate isomerase"/>
    <property type="match status" value="1"/>
</dbReference>
<evidence type="ECO:0000256" key="6">
    <source>
        <dbReference type="ARBA" id="ARBA00029321"/>
    </source>
</evidence>
<evidence type="ECO:0000313" key="9">
    <source>
        <dbReference type="EMBL" id="BAP55738.1"/>
    </source>
</evidence>
<dbReference type="Gene3D" id="3.40.50.10490">
    <property type="entry name" value="Glucose-6-phosphate isomerase like protein, domain 1"/>
    <property type="match status" value="2"/>
</dbReference>
<dbReference type="GO" id="GO:0006094">
    <property type="term" value="P:gluconeogenesis"/>
    <property type="evidence" value="ECO:0007669"/>
    <property type="project" value="UniProtKB-UniRule"/>
</dbReference>
<evidence type="ECO:0000256" key="7">
    <source>
        <dbReference type="HAMAP-Rule" id="MF_00473"/>
    </source>
</evidence>
<comment type="pathway">
    <text evidence="7">Carbohydrate biosynthesis; gluconeogenesis.</text>
</comment>
<accession>A0A090AD44</accession>
<dbReference type="InterPro" id="IPR001672">
    <property type="entry name" value="G6P_Isomerase"/>
</dbReference>
<evidence type="ECO:0000256" key="3">
    <source>
        <dbReference type="ARBA" id="ARBA00022432"/>
    </source>
</evidence>
<feature type="active site" evidence="7">
    <location>
        <position position="513"/>
    </location>
</feature>
<dbReference type="HAMAP" id="MF_00473">
    <property type="entry name" value="G6P_isomerase"/>
    <property type="match status" value="1"/>
</dbReference>
<dbReference type="GO" id="GO:0051156">
    <property type="term" value="P:glucose 6-phosphate metabolic process"/>
    <property type="evidence" value="ECO:0007669"/>
    <property type="project" value="TreeGrafter"/>
</dbReference>
<keyword evidence="10" id="KW-1185">Reference proteome</keyword>
<comment type="catalytic activity">
    <reaction evidence="6 7 8">
        <text>alpha-D-glucose 6-phosphate = beta-D-fructose 6-phosphate</text>
        <dbReference type="Rhea" id="RHEA:11816"/>
        <dbReference type="ChEBI" id="CHEBI:57634"/>
        <dbReference type="ChEBI" id="CHEBI:58225"/>
        <dbReference type="EC" id="5.3.1.9"/>
    </reaction>
</comment>
<dbReference type="Gene3D" id="1.10.1390.10">
    <property type="match status" value="1"/>
</dbReference>
<keyword evidence="5 7" id="KW-0413">Isomerase</keyword>
<reference evidence="9" key="1">
    <citation type="journal article" date="2014" name="ISME J.">
        <title>Ecophysiology of Thioploca ingrica as revealed by the complete genome sequence supplemented with proteomic evidence.</title>
        <authorList>
            <person name="Kojima H."/>
            <person name="Ogura Y."/>
            <person name="Yamamoto N."/>
            <person name="Togashi T."/>
            <person name="Mori H."/>
            <person name="Watanabe T."/>
            <person name="Nemoto F."/>
            <person name="Kurokawa K."/>
            <person name="Hayashi T."/>
            <person name="Fukui M."/>
        </authorList>
    </citation>
    <scope>NUCLEOTIDE SEQUENCE [LARGE SCALE GENOMIC DNA]</scope>
</reference>
<dbReference type="InterPro" id="IPR023096">
    <property type="entry name" value="G6P_Isomerase_C"/>
</dbReference>
<dbReference type="InterPro" id="IPR046348">
    <property type="entry name" value="SIS_dom_sf"/>
</dbReference>
<dbReference type="PROSITE" id="PS00765">
    <property type="entry name" value="P_GLUCOSE_ISOMERASE_1"/>
    <property type="match status" value="1"/>
</dbReference>
<dbReference type="KEGG" id="tig:THII_1441"/>
<evidence type="ECO:0000256" key="5">
    <source>
        <dbReference type="ARBA" id="ARBA00023235"/>
    </source>
</evidence>